<feature type="compositionally biased region" description="Polar residues" evidence="6">
    <location>
        <begin position="110"/>
        <end position="120"/>
    </location>
</feature>
<comment type="subcellular location">
    <subcellularLocation>
        <location evidence="1">Nucleus</location>
    </subcellularLocation>
</comment>
<dbReference type="FunFam" id="2.60.200.20:FF:000061">
    <property type="entry name" value="Zgc:165656 protein"/>
    <property type="match status" value="1"/>
</dbReference>
<accession>A0A2R5LLU4</accession>
<evidence type="ECO:0000256" key="3">
    <source>
        <dbReference type="ARBA" id="ARBA00022801"/>
    </source>
</evidence>
<dbReference type="Pfam" id="PF17913">
    <property type="entry name" value="FHA_2"/>
    <property type="match status" value="1"/>
</dbReference>
<dbReference type="EMBL" id="GGLE01006367">
    <property type="protein sequence ID" value="MBY10493.1"/>
    <property type="molecule type" value="Transcribed_RNA"/>
</dbReference>
<keyword evidence="4" id="KW-0234">DNA repair</keyword>
<dbReference type="SUPFAM" id="SSF49879">
    <property type="entry name" value="SMAD/FHA domain"/>
    <property type="match status" value="1"/>
</dbReference>
<feature type="compositionally biased region" description="Basic and acidic residues" evidence="6">
    <location>
        <begin position="348"/>
        <end position="380"/>
    </location>
</feature>
<dbReference type="InterPro" id="IPR008984">
    <property type="entry name" value="SMAD_FHA_dom_sf"/>
</dbReference>
<dbReference type="GO" id="GO:0005634">
    <property type="term" value="C:nucleus"/>
    <property type="evidence" value="ECO:0007669"/>
    <property type="project" value="UniProtKB-SubCell"/>
</dbReference>
<evidence type="ECO:0000259" key="7">
    <source>
        <dbReference type="Pfam" id="PF10283"/>
    </source>
</evidence>
<evidence type="ECO:0000259" key="8">
    <source>
        <dbReference type="Pfam" id="PF17913"/>
    </source>
</evidence>
<protein>
    <submittedName>
        <fullName evidence="9">Putative aprataxin and pnk-like factor</fullName>
    </submittedName>
</protein>
<feature type="domain" description="PBZ-type" evidence="7">
    <location>
        <begin position="380"/>
        <end position="404"/>
    </location>
</feature>
<dbReference type="GO" id="GO:0035861">
    <property type="term" value="C:site of double-strand break"/>
    <property type="evidence" value="ECO:0007669"/>
    <property type="project" value="TreeGrafter"/>
</dbReference>
<evidence type="ECO:0000256" key="5">
    <source>
        <dbReference type="ARBA" id="ARBA00023242"/>
    </source>
</evidence>
<dbReference type="PANTHER" id="PTHR21315">
    <property type="entry name" value="APRATAXIN AND PNK-LIKE FACTOR-RELATED"/>
    <property type="match status" value="1"/>
</dbReference>
<feature type="region of interest" description="Disordered" evidence="6">
    <location>
        <begin position="396"/>
        <end position="436"/>
    </location>
</feature>
<dbReference type="InterPro" id="IPR039253">
    <property type="entry name" value="APLF"/>
</dbReference>
<evidence type="ECO:0000256" key="6">
    <source>
        <dbReference type="SAM" id="MobiDB-lite"/>
    </source>
</evidence>
<feature type="compositionally biased region" description="Basic and acidic residues" evidence="6">
    <location>
        <begin position="250"/>
        <end position="262"/>
    </location>
</feature>
<keyword evidence="2" id="KW-0227">DNA damage</keyword>
<proteinExistence type="predicted"/>
<evidence type="ECO:0000256" key="4">
    <source>
        <dbReference type="ARBA" id="ARBA00023204"/>
    </source>
</evidence>
<dbReference type="KEGG" id="oti:135396588"/>
<name>A0A2R5LLU4_9ACAR</name>
<feature type="domain" description="PBZ-type" evidence="7">
    <location>
        <begin position="338"/>
        <end position="359"/>
    </location>
</feature>
<dbReference type="PANTHER" id="PTHR21315:SF2">
    <property type="entry name" value="APRATAXIN AND PNK-LIKE FACTOR"/>
    <property type="match status" value="1"/>
</dbReference>
<reference evidence="9" key="1">
    <citation type="submission" date="2018-03" db="EMBL/GenBank/DDBJ databases">
        <title>The relapsing fever spirochete Borrelia turicatae persists in the highly oxidative environment of its soft-bodied tick vector.</title>
        <authorList>
            <person name="Bourret T.J."/>
            <person name="Boyle W.K."/>
            <person name="Valenzuela J.G."/>
            <person name="Oliveira F."/>
            <person name="Lopez J.E."/>
        </authorList>
    </citation>
    <scope>NUCLEOTIDE SEQUENCE</scope>
    <source>
        <strain evidence="9">Kansas strain/isolate</strain>
        <tissue evidence="9">Salivary glands</tissue>
    </source>
</reference>
<feature type="region of interest" description="Disordered" evidence="6">
    <location>
        <begin position="110"/>
        <end position="380"/>
    </location>
</feature>
<dbReference type="GeneID" id="135396588"/>
<evidence type="ECO:0000256" key="1">
    <source>
        <dbReference type="ARBA" id="ARBA00004123"/>
    </source>
</evidence>
<organism evidence="9">
    <name type="scientific">Ornithodoros turicata</name>
    <dbReference type="NCBI Taxonomy" id="34597"/>
    <lineage>
        <taxon>Eukaryota</taxon>
        <taxon>Metazoa</taxon>
        <taxon>Ecdysozoa</taxon>
        <taxon>Arthropoda</taxon>
        <taxon>Chelicerata</taxon>
        <taxon>Arachnida</taxon>
        <taxon>Acari</taxon>
        <taxon>Parasitiformes</taxon>
        <taxon>Ixodida</taxon>
        <taxon>Ixodoidea</taxon>
        <taxon>Argasidae</taxon>
        <taxon>Ornithodorinae</taxon>
        <taxon>Ornithodoros</taxon>
    </lineage>
</organism>
<dbReference type="Gene3D" id="2.60.200.20">
    <property type="match status" value="1"/>
</dbReference>
<evidence type="ECO:0000256" key="2">
    <source>
        <dbReference type="ARBA" id="ARBA00022763"/>
    </source>
</evidence>
<keyword evidence="5" id="KW-0539">Nucleus</keyword>
<dbReference type="InterPro" id="IPR041388">
    <property type="entry name" value="FHA_2"/>
</dbReference>
<feature type="compositionally biased region" description="Basic residues" evidence="6">
    <location>
        <begin position="296"/>
        <end position="312"/>
    </location>
</feature>
<dbReference type="GO" id="GO:0003906">
    <property type="term" value="F:DNA-(apurinic or apyrimidinic site) endonuclease activity"/>
    <property type="evidence" value="ECO:0007669"/>
    <property type="project" value="InterPro"/>
</dbReference>
<evidence type="ECO:0000313" key="9">
    <source>
        <dbReference type="EMBL" id="MBY10493.1"/>
    </source>
</evidence>
<dbReference type="AlphaFoldDB" id="A0A2R5LLU4"/>
<keyword evidence="3" id="KW-0378">Hydrolase</keyword>
<feature type="compositionally biased region" description="Basic and acidic residues" evidence="6">
    <location>
        <begin position="121"/>
        <end position="135"/>
    </location>
</feature>
<dbReference type="GO" id="GO:0006302">
    <property type="term" value="P:double-strand break repair"/>
    <property type="evidence" value="ECO:0007669"/>
    <property type="project" value="InterPro"/>
</dbReference>
<dbReference type="Pfam" id="PF10283">
    <property type="entry name" value="zf-CCHH"/>
    <property type="match status" value="2"/>
</dbReference>
<feature type="compositionally biased region" description="Acidic residues" evidence="6">
    <location>
        <begin position="202"/>
        <end position="212"/>
    </location>
</feature>
<sequence length="436" mass="49364">MKKVTLRPVMGGQKVVELKTGKTIIGRGPLLECSDKKVSRNHAILEVLQDGEVLITPTHVNPCFYQAQGNGPSKVLKKDKQHTLSSGDSISLLPNNYKYIIEVANSPEDISSSRLGAQDSNGEHDVEEITKDGPDIKPSLPAENGRERSPKPKKVASRKERTLPQWLVDNAKSKPAKKGSIAATPKPTKMRQAKPRYTFSESDNESADEEEYAPTKTAGRSSRRNRGTMQKISLDDFVASDDDEWGNSSEEAKPRPRRRQVDDSGSDWEEENRKKKRVRRYVSSDSDSASDWERASRKRKPPTRARGRRGKKSSSESEVSDEDIPLQSEKRQSKRQAACKYGSKCFRKNAEHKKQFSHNETEDSEQEHSEEGESSEADEKPLCQYGADCYRRNATHLKEFRHPPQRTKCKQNKASNSKGDEYEWRDEEGDSSTRRK</sequence>
<dbReference type="RefSeq" id="XP_064483702.1">
    <property type="nucleotide sequence ID" value="XM_064627632.1"/>
</dbReference>
<dbReference type="GO" id="GO:0008408">
    <property type="term" value="F:3'-5' exonuclease activity"/>
    <property type="evidence" value="ECO:0007669"/>
    <property type="project" value="InterPro"/>
</dbReference>
<feature type="domain" description="PNK FHA" evidence="8">
    <location>
        <begin position="5"/>
        <end position="63"/>
    </location>
</feature>
<dbReference type="InterPro" id="IPR019406">
    <property type="entry name" value="APLF_PBZ"/>
</dbReference>